<organism evidence="5 6">
    <name type="scientific">Nocardia jiangxiensis</name>
    <dbReference type="NCBI Taxonomy" id="282685"/>
    <lineage>
        <taxon>Bacteria</taxon>
        <taxon>Bacillati</taxon>
        <taxon>Actinomycetota</taxon>
        <taxon>Actinomycetes</taxon>
        <taxon>Mycobacteriales</taxon>
        <taxon>Nocardiaceae</taxon>
        <taxon>Nocardia</taxon>
    </lineage>
</organism>
<evidence type="ECO:0000313" key="6">
    <source>
        <dbReference type="Proteomes" id="UP001601992"/>
    </source>
</evidence>
<dbReference type="Gene3D" id="3.30.70.420">
    <property type="entry name" value="Hydroxymethylglutaryl-CoA reductase, class I/II, NAD/NADP-binding domain"/>
    <property type="match status" value="1"/>
</dbReference>
<proteinExistence type="inferred from homology"/>
<evidence type="ECO:0000313" key="5">
    <source>
        <dbReference type="EMBL" id="MFF3570572.1"/>
    </source>
</evidence>
<evidence type="ECO:0000256" key="3">
    <source>
        <dbReference type="ARBA" id="ARBA00022857"/>
    </source>
</evidence>
<reference evidence="5 6" key="1">
    <citation type="submission" date="2024-10" db="EMBL/GenBank/DDBJ databases">
        <title>The Natural Products Discovery Center: Release of the First 8490 Sequenced Strains for Exploring Actinobacteria Biosynthetic Diversity.</title>
        <authorList>
            <person name="Kalkreuter E."/>
            <person name="Kautsar S.A."/>
            <person name="Yang D."/>
            <person name="Bader C.D."/>
            <person name="Teijaro C.N."/>
            <person name="Fluegel L."/>
            <person name="Davis C.M."/>
            <person name="Simpson J.R."/>
            <person name="Lauterbach L."/>
            <person name="Steele A.D."/>
            <person name="Gui C."/>
            <person name="Meng S."/>
            <person name="Li G."/>
            <person name="Viehrig K."/>
            <person name="Ye F."/>
            <person name="Su P."/>
            <person name="Kiefer A.F."/>
            <person name="Nichols A."/>
            <person name="Cepeda A.J."/>
            <person name="Yan W."/>
            <person name="Fan B."/>
            <person name="Jiang Y."/>
            <person name="Adhikari A."/>
            <person name="Zheng C.-J."/>
            <person name="Schuster L."/>
            <person name="Cowan T.M."/>
            <person name="Smanski M.J."/>
            <person name="Chevrette M.G."/>
            <person name="De Carvalho L.P.S."/>
            <person name="Shen B."/>
        </authorList>
    </citation>
    <scope>NUCLEOTIDE SEQUENCE [LARGE SCALE GENOMIC DNA]</scope>
    <source>
        <strain evidence="5 6">NPDC002593</strain>
    </source>
</reference>
<evidence type="ECO:0000256" key="1">
    <source>
        <dbReference type="ARBA" id="ARBA00007661"/>
    </source>
</evidence>
<name>A0ABW6S2Q0_9NOCA</name>
<dbReference type="EC" id="1.1.1.34" evidence="2"/>
<dbReference type="RefSeq" id="WP_387404826.1">
    <property type="nucleotide sequence ID" value="NZ_JBIAQY010000007.1"/>
</dbReference>
<dbReference type="Pfam" id="PF00368">
    <property type="entry name" value="HMG-CoA_red"/>
    <property type="match status" value="1"/>
</dbReference>
<keyword evidence="4" id="KW-0560">Oxidoreductase</keyword>
<dbReference type="CDD" id="cd00643">
    <property type="entry name" value="HMG-CoA_reductase_classI"/>
    <property type="match status" value="1"/>
</dbReference>
<accession>A0ABW6S2Q0</accession>
<dbReference type="SUPFAM" id="SSF56542">
    <property type="entry name" value="Substrate-binding domain of HMG-CoA reductase"/>
    <property type="match status" value="1"/>
</dbReference>
<keyword evidence="3" id="KW-0521">NADP</keyword>
<comment type="similarity">
    <text evidence="1">Belongs to the HMG-CoA reductase family.</text>
</comment>
<dbReference type="PRINTS" id="PR00071">
    <property type="entry name" value="HMGCOARDTASE"/>
</dbReference>
<dbReference type="Proteomes" id="UP001601992">
    <property type="component" value="Unassembled WGS sequence"/>
</dbReference>
<keyword evidence="6" id="KW-1185">Reference proteome</keyword>
<sequence>MTINPVVDETPVIEKMPGLGEYTEQARAQRLEWYRSVTGTSLDALREPGVPAELVRGNIENFVGTIDVPVGLAGPLLFDGEHARGPIIAPMATVEGAVLASTARGARAMTDSGGVVTRVLRQRMTRVPGFGFGSLEQAGRFARWVPLQFDQLSARVREASRHALLLDVEAVQIGRDVHVRFCYETADATGQNMTSATTWHACQWILDHVGELSGVDVLWFIIEANMACDKKAASLNTIGGRGYRVVAETLLTRDAIERVLKTTPEMLHRTLQVFDDAAWHSGALGADVDAANVLAAMFIATGQDAASVFESGTAMISSRFEGDDLLITLTLPSLLVATVGGGTGLPQQQAFLEALGCAGPGKARRLAEIVTGFCLALDISTVSAIAAGQFVAAHEQLGRNKRL</sequence>
<protein>
    <recommendedName>
        <fullName evidence="2">hydroxymethylglutaryl-CoA reductase (NADPH)</fullName>
        <ecNumber evidence="2">1.1.1.34</ecNumber>
    </recommendedName>
</protein>
<dbReference type="InterPro" id="IPR009023">
    <property type="entry name" value="HMG_CoA_Rdtase_NAD(P)-bd_sf"/>
</dbReference>
<dbReference type="PANTHER" id="PTHR10572:SF24">
    <property type="entry name" value="3-HYDROXY-3-METHYLGLUTARYL-COENZYME A REDUCTASE"/>
    <property type="match status" value="1"/>
</dbReference>
<dbReference type="InterPro" id="IPR002202">
    <property type="entry name" value="HMG_CoA_Rdtase"/>
</dbReference>
<evidence type="ECO:0000256" key="4">
    <source>
        <dbReference type="ARBA" id="ARBA00023002"/>
    </source>
</evidence>
<dbReference type="SUPFAM" id="SSF55035">
    <property type="entry name" value="NAD-binding domain of HMG-CoA reductase"/>
    <property type="match status" value="1"/>
</dbReference>
<comment type="caution">
    <text evidence="5">The sequence shown here is derived from an EMBL/GenBank/DDBJ whole genome shotgun (WGS) entry which is preliminary data.</text>
</comment>
<gene>
    <name evidence="5" type="ORF">ACFYXQ_22585</name>
</gene>
<dbReference type="Gene3D" id="3.90.770.10">
    <property type="entry name" value="3-hydroxy-3-methylglutaryl-coenzyme A Reductase, Chain A, domain 2"/>
    <property type="match status" value="1"/>
</dbReference>
<dbReference type="PANTHER" id="PTHR10572">
    <property type="entry name" value="3-HYDROXY-3-METHYLGLUTARYL-COENZYME A REDUCTASE"/>
    <property type="match status" value="1"/>
</dbReference>
<dbReference type="PROSITE" id="PS50065">
    <property type="entry name" value="HMG_COA_REDUCTASE_4"/>
    <property type="match status" value="1"/>
</dbReference>
<evidence type="ECO:0000256" key="2">
    <source>
        <dbReference type="ARBA" id="ARBA00012999"/>
    </source>
</evidence>
<dbReference type="InterPro" id="IPR009029">
    <property type="entry name" value="HMG_CoA_Rdtase_sub-bd_dom_sf"/>
</dbReference>
<dbReference type="InterPro" id="IPR023074">
    <property type="entry name" value="HMG_CoA_Rdtase_cat_sf"/>
</dbReference>
<dbReference type="InterPro" id="IPR004554">
    <property type="entry name" value="HMG_CoA_Rdtase_eu_arc"/>
</dbReference>
<dbReference type="EMBL" id="JBIAQY010000007">
    <property type="protein sequence ID" value="MFF3570572.1"/>
    <property type="molecule type" value="Genomic_DNA"/>
</dbReference>